<dbReference type="InterPro" id="IPR050855">
    <property type="entry name" value="NDM-1-like"/>
</dbReference>
<feature type="domain" description="Metallo-beta-lactamase" evidence="1">
    <location>
        <begin position="18"/>
        <end position="223"/>
    </location>
</feature>
<dbReference type="RefSeq" id="WP_237818005.1">
    <property type="nucleotide sequence ID" value="NZ_JAKLTQ010000001.1"/>
</dbReference>
<dbReference type="PANTHER" id="PTHR42951:SF4">
    <property type="entry name" value="ACYL-COENZYME A THIOESTERASE MBLAC2"/>
    <property type="match status" value="1"/>
</dbReference>
<dbReference type="Gene3D" id="3.60.15.10">
    <property type="entry name" value="Ribonuclease Z/Hydroxyacylglutathione hydrolase-like"/>
    <property type="match status" value="1"/>
</dbReference>
<dbReference type="SMART" id="SM00849">
    <property type="entry name" value="Lactamase_B"/>
    <property type="match status" value="1"/>
</dbReference>
<sequence length="313" mass="34032">MTQEVNVHPLVSPWGRFGLYSFFIDAPEPAIVDTGITSSPAEGMAPALGKLGRRIEDVRWILLTHGHIDHLGGAHALWELTGRRAQVVIHEADADLLRSRRAHVDQYLDVRQQYLDNPNAEAEQTGMAEHAISGEMEPTLLVKGGETLSLGGDVSVSVHHIPGHTAGSVAYVIDGQNDVFVGDAVQAHGAANGFPGYEDPAAYRASLEHLRDEVQPNRLFLGHPYRGPDGEPYEIGLDRDSARQALQQSLDLEARIAGAARQYLQDGLRETDSAYSPFAAVAEQLGYTGDPTLEPSPFFTTMHGYRRQAGAAR</sequence>
<organism evidence="2 3">
    <name type="scientific">Arthrobacter hankyongi</name>
    <dbReference type="NCBI Taxonomy" id="2904801"/>
    <lineage>
        <taxon>Bacteria</taxon>
        <taxon>Bacillati</taxon>
        <taxon>Actinomycetota</taxon>
        <taxon>Actinomycetes</taxon>
        <taxon>Micrococcales</taxon>
        <taxon>Micrococcaceae</taxon>
        <taxon>Arthrobacter</taxon>
    </lineage>
</organism>
<dbReference type="Pfam" id="PF00753">
    <property type="entry name" value="Lactamase_B"/>
    <property type="match status" value="1"/>
</dbReference>
<keyword evidence="3" id="KW-1185">Reference proteome</keyword>
<comment type="caution">
    <text evidence="2">The sequence shown here is derived from an EMBL/GenBank/DDBJ whole genome shotgun (WGS) entry which is preliminary data.</text>
</comment>
<dbReference type="InterPro" id="IPR001279">
    <property type="entry name" value="Metallo-B-lactamas"/>
</dbReference>
<dbReference type="InterPro" id="IPR036866">
    <property type="entry name" value="RibonucZ/Hydroxyglut_hydro"/>
</dbReference>
<evidence type="ECO:0000313" key="3">
    <source>
        <dbReference type="Proteomes" id="UP001165368"/>
    </source>
</evidence>
<dbReference type="SUPFAM" id="SSF56281">
    <property type="entry name" value="Metallo-hydrolase/oxidoreductase"/>
    <property type="match status" value="1"/>
</dbReference>
<dbReference type="PANTHER" id="PTHR42951">
    <property type="entry name" value="METALLO-BETA-LACTAMASE DOMAIN-CONTAINING"/>
    <property type="match status" value="1"/>
</dbReference>
<name>A0ABS9L338_9MICC</name>
<accession>A0ABS9L338</accession>
<dbReference type="EMBL" id="JAKLTQ010000001">
    <property type="protein sequence ID" value="MCG2620924.1"/>
    <property type="molecule type" value="Genomic_DNA"/>
</dbReference>
<evidence type="ECO:0000259" key="1">
    <source>
        <dbReference type="SMART" id="SM00849"/>
    </source>
</evidence>
<protein>
    <submittedName>
        <fullName evidence="2">MBL fold metallo-hydrolase</fullName>
    </submittedName>
</protein>
<gene>
    <name evidence="2" type="ORF">LVY72_03230</name>
</gene>
<reference evidence="2" key="1">
    <citation type="submission" date="2022-01" db="EMBL/GenBank/DDBJ databases">
        <authorList>
            <person name="Jo J.-H."/>
            <person name="Im W.-T."/>
        </authorList>
    </citation>
    <scope>NUCLEOTIDE SEQUENCE</scope>
    <source>
        <strain evidence="2">I2-34</strain>
    </source>
</reference>
<proteinExistence type="predicted"/>
<dbReference type="Proteomes" id="UP001165368">
    <property type="component" value="Unassembled WGS sequence"/>
</dbReference>
<evidence type="ECO:0000313" key="2">
    <source>
        <dbReference type="EMBL" id="MCG2620924.1"/>
    </source>
</evidence>